<name>A0A7W0CV01_9ACTN</name>
<evidence type="ECO:0000313" key="2">
    <source>
        <dbReference type="Proteomes" id="UP000530928"/>
    </source>
</evidence>
<dbReference type="EMBL" id="JACDUR010000013">
    <property type="protein sequence ID" value="MBA2897717.1"/>
    <property type="molecule type" value="Genomic_DNA"/>
</dbReference>
<dbReference type="AlphaFoldDB" id="A0A7W0CV01"/>
<evidence type="ECO:0000313" key="1">
    <source>
        <dbReference type="EMBL" id="MBA2897717.1"/>
    </source>
</evidence>
<dbReference type="RefSeq" id="WP_181616406.1">
    <property type="nucleotide sequence ID" value="NZ_BAABAM010000015.1"/>
</dbReference>
<organism evidence="1 2">
    <name type="scientific">Nonomuraea soli</name>
    <dbReference type="NCBI Taxonomy" id="1032476"/>
    <lineage>
        <taxon>Bacteria</taxon>
        <taxon>Bacillati</taxon>
        <taxon>Actinomycetota</taxon>
        <taxon>Actinomycetes</taxon>
        <taxon>Streptosporangiales</taxon>
        <taxon>Streptosporangiaceae</taxon>
        <taxon>Nonomuraea</taxon>
    </lineage>
</organism>
<protein>
    <submittedName>
        <fullName evidence="1">Uncharacterized protein</fullName>
    </submittedName>
</protein>
<accession>A0A7W0CV01</accession>
<gene>
    <name evidence="1" type="ORF">HNR30_009123</name>
</gene>
<comment type="caution">
    <text evidence="1">The sequence shown here is derived from an EMBL/GenBank/DDBJ whole genome shotgun (WGS) entry which is preliminary data.</text>
</comment>
<dbReference type="Proteomes" id="UP000530928">
    <property type="component" value="Unassembled WGS sequence"/>
</dbReference>
<keyword evidence="2" id="KW-1185">Reference proteome</keyword>
<proteinExistence type="predicted"/>
<reference evidence="1 2" key="1">
    <citation type="submission" date="2020-07" db="EMBL/GenBank/DDBJ databases">
        <title>Genomic Encyclopedia of Type Strains, Phase IV (KMG-IV): sequencing the most valuable type-strain genomes for metagenomic binning, comparative biology and taxonomic classification.</title>
        <authorList>
            <person name="Goeker M."/>
        </authorList>
    </citation>
    <scope>NUCLEOTIDE SEQUENCE [LARGE SCALE GENOMIC DNA]</scope>
    <source>
        <strain evidence="1 2">DSM 45533</strain>
    </source>
</reference>
<sequence>MRFVLTGAGIDYEVSDDEVVDTSLGVLLTFEMSGFEDALDVLAAIDDTLSGRSPGGEFPFGAYLINLSRERVTFERTFGTKTERRQRPTSVLKDAAEAYWELLLAHRNERSPGVTYYYRPDLPLAWASLLLWEEHARRSHPYRGRLGIPAEGPSGTQDAAGVVVEGARVTEGRRRTRPDLLREDQHKDHGMARIRNICHGGSLHHQSGGVDLGDR</sequence>